<evidence type="ECO:0000259" key="3">
    <source>
        <dbReference type="Pfam" id="PF00884"/>
    </source>
</evidence>
<evidence type="ECO:0000256" key="2">
    <source>
        <dbReference type="ARBA" id="ARBA00022801"/>
    </source>
</evidence>
<comment type="caution">
    <text evidence="4">The sequence shown here is derived from an EMBL/GenBank/DDBJ whole genome shotgun (WGS) entry which is preliminary data.</text>
</comment>
<dbReference type="Gene3D" id="3.40.720.10">
    <property type="entry name" value="Alkaline Phosphatase, subunit A"/>
    <property type="match status" value="1"/>
</dbReference>
<sequence>MLIDDLGAEAVGCYGGESYSTPNIDALAERGMRYDNAFSMPARMVSRATMLTGRYAFRSNLPFNDTPLVRRDSWGRGEITFGNLLADAGYVTGISGKWQLCEHEKYPDHLSDLGFDHQNAWAW</sequence>
<gene>
    <name evidence="4" type="primary">atsA_87</name>
    <name evidence="4" type="ORF">V7x_42870</name>
</gene>
<evidence type="ECO:0000313" key="5">
    <source>
        <dbReference type="Proteomes" id="UP000316476"/>
    </source>
</evidence>
<dbReference type="InterPro" id="IPR050738">
    <property type="entry name" value="Sulfatase"/>
</dbReference>
<dbReference type="EC" id="3.1.6.1" evidence="4"/>
<dbReference type="PANTHER" id="PTHR42693">
    <property type="entry name" value="ARYLSULFATASE FAMILY MEMBER"/>
    <property type="match status" value="1"/>
</dbReference>
<keyword evidence="2 4" id="KW-0378">Hydrolase</keyword>
<evidence type="ECO:0000313" key="4">
    <source>
        <dbReference type="EMBL" id="TWU62552.1"/>
    </source>
</evidence>
<name>A0A5C6FN09_9PLAN</name>
<dbReference type="EMBL" id="SJPZ01000002">
    <property type="protein sequence ID" value="TWU62552.1"/>
    <property type="molecule type" value="Genomic_DNA"/>
</dbReference>
<dbReference type="GO" id="GO:0004065">
    <property type="term" value="F:arylsulfatase activity"/>
    <property type="evidence" value="ECO:0007669"/>
    <property type="project" value="UniProtKB-EC"/>
</dbReference>
<dbReference type="SUPFAM" id="SSF53649">
    <property type="entry name" value="Alkaline phosphatase-like"/>
    <property type="match status" value="1"/>
</dbReference>
<evidence type="ECO:0000256" key="1">
    <source>
        <dbReference type="ARBA" id="ARBA00008779"/>
    </source>
</evidence>
<comment type="similarity">
    <text evidence="1">Belongs to the sulfatase family.</text>
</comment>
<dbReference type="PANTHER" id="PTHR42693:SF53">
    <property type="entry name" value="ENDO-4-O-SULFATASE"/>
    <property type="match status" value="1"/>
</dbReference>
<proteinExistence type="inferred from homology"/>
<organism evidence="4 5">
    <name type="scientific">Crateriforma conspicua</name>
    <dbReference type="NCBI Taxonomy" id="2527996"/>
    <lineage>
        <taxon>Bacteria</taxon>
        <taxon>Pseudomonadati</taxon>
        <taxon>Planctomycetota</taxon>
        <taxon>Planctomycetia</taxon>
        <taxon>Planctomycetales</taxon>
        <taxon>Planctomycetaceae</taxon>
        <taxon>Crateriforma</taxon>
    </lineage>
</organism>
<protein>
    <submittedName>
        <fullName evidence="4">Arylsulfatase</fullName>
        <ecNumber evidence="4">3.1.6.1</ecNumber>
    </submittedName>
</protein>
<dbReference type="InterPro" id="IPR017850">
    <property type="entry name" value="Alkaline_phosphatase_core_sf"/>
</dbReference>
<dbReference type="InterPro" id="IPR000917">
    <property type="entry name" value="Sulfatase_N"/>
</dbReference>
<feature type="domain" description="Sulfatase N-terminal" evidence="3">
    <location>
        <begin position="2"/>
        <end position="104"/>
    </location>
</feature>
<dbReference type="AlphaFoldDB" id="A0A5C6FN09"/>
<dbReference type="Proteomes" id="UP000316476">
    <property type="component" value="Unassembled WGS sequence"/>
</dbReference>
<dbReference type="Pfam" id="PF00884">
    <property type="entry name" value="Sulfatase"/>
    <property type="match status" value="1"/>
</dbReference>
<accession>A0A5C6FN09</accession>
<reference evidence="4 5" key="1">
    <citation type="submission" date="2019-02" db="EMBL/GenBank/DDBJ databases">
        <title>Deep-cultivation of Planctomycetes and their phenomic and genomic characterization uncovers novel biology.</title>
        <authorList>
            <person name="Wiegand S."/>
            <person name="Jogler M."/>
            <person name="Boedeker C."/>
            <person name="Pinto D."/>
            <person name="Vollmers J."/>
            <person name="Rivas-Marin E."/>
            <person name="Kohn T."/>
            <person name="Peeters S.H."/>
            <person name="Heuer A."/>
            <person name="Rast P."/>
            <person name="Oberbeckmann S."/>
            <person name="Bunk B."/>
            <person name="Jeske O."/>
            <person name="Meyerdierks A."/>
            <person name="Storesund J.E."/>
            <person name="Kallscheuer N."/>
            <person name="Luecker S."/>
            <person name="Lage O.M."/>
            <person name="Pohl T."/>
            <person name="Merkel B.J."/>
            <person name="Hornburger P."/>
            <person name="Mueller R.-W."/>
            <person name="Bruemmer F."/>
            <person name="Labrenz M."/>
            <person name="Spormann A.M."/>
            <person name="Op Den Camp H."/>
            <person name="Overmann J."/>
            <person name="Amann R."/>
            <person name="Jetten M.S.M."/>
            <person name="Mascher T."/>
            <person name="Medema M.H."/>
            <person name="Devos D.P."/>
            <person name="Kaster A.-K."/>
            <person name="Ovreas L."/>
            <person name="Rohde M."/>
            <person name="Galperin M.Y."/>
            <person name="Jogler C."/>
        </authorList>
    </citation>
    <scope>NUCLEOTIDE SEQUENCE [LARGE SCALE GENOMIC DNA]</scope>
    <source>
        <strain evidence="4 5">V7</strain>
    </source>
</reference>